<dbReference type="RefSeq" id="WP_294171358.1">
    <property type="nucleotide sequence ID" value="NZ_CADCVZ010000001.1"/>
</dbReference>
<evidence type="ECO:0000259" key="5">
    <source>
        <dbReference type="PROSITE" id="PS50850"/>
    </source>
</evidence>
<dbReference type="PROSITE" id="PS50850">
    <property type="entry name" value="MFS"/>
    <property type="match status" value="1"/>
</dbReference>
<feature type="transmembrane region" description="Helical" evidence="4">
    <location>
        <begin position="53"/>
        <end position="73"/>
    </location>
</feature>
<feature type="transmembrane region" description="Helical" evidence="4">
    <location>
        <begin position="410"/>
        <end position="428"/>
    </location>
</feature>
<sequence>MPGSRKHQRVGGSALSTSNFLLLFAAMLVAAAGNTALQSVMPAIGRAIGIADFWVAIAYTWSAVLWVVLAPYWAEKSDRNGRKALTLLGVGGFIVSMALCGLALVAGLHGWIGGTLTFVLFGLFRAIYGSLGCATPSATQAYLASKTRKSARVAALSALSSSFGLGTIVGPALAPLFVLPFIGLPGPLFAFSLIGVGVFVAILLWLPDDAAGPREGRGAAMSYPSQASMVTGASVRAATAEQRGPRLSWRDGRIRRWVLAGVAAGHAQAAALTCIGFFVIDQLKLSPNGAEESIAIVMMAGAAATLAAQWGLIPRLDLSPRSLILWGSAIACFGLVTTVFAEDLYGLVLGFGITSVGFGFTRPGFTAGASLAVPLAEQGAVAGVITAANGISFVAAPAVGMALYELDQHLPFAAAALLLLLLLPWAALRLAKPGAQPHADEASPA</sequence>
<dbReference type="Gene3D" id="1.20.1250.20">
    <property type="entry name" value="MFS general substrate transporter like domains"/>
    <property type="match status" value="1"/>
</dbReference>
<dbReference type="GO" id="GO:0022857">
    <property type="term" value="F:transmembrane transporter activity"/>
    <property type="evidence" value="ECO:0007669"/>
    <property type="project" value="InterPro"/>
</dbReference>
<feature type="transmembrane region" description="Helical" evidence="4">
    <location>
        <begin position="323"/>
        <end position="341"/>
    </location>
</feature>
<protein>
    <recommendedName>
        <fullName evidence="5">Major facilitator superfamily (MFS) profile domain-containing protein</fullName>
    </recommendedName>
</protein>
<feature type="transmembrane region" description="Helical" evidence="4">
    <location>
        <begin position="85"/>
        <end position="105"/>
    </location>
</feature>
<dbReference type="AlphaFoldDB" id="A0A6J4S3D1"/>
<name>A0A6J4S3D1_9SPHN</name>
<reference evidence="6" key="1">
    <citation type="submission" date="2020-02" db="EMBL/GenBank/DDBJ databases">
        <authorList>
            <person name="Meier V. D."/>
        </authorList>
    </citation>
    <scope>NUCLEOTIDE SEQUENCE</scope>
    <source>
        <strain evidence="6">AVDCRST_MAG09</strain>
    </source>
</reference>
<evidence type="ECO:0000256" key="2">
    <source>
        <dbReference type="ARBA" id="ARBA00022989"/>
    </source>
</evidence>
<keyword evidence="2 4" id="KW-1133">Transmembrane helix</keyword>
<feature type="transmembrane region" description="Helical" evidence="4">
    <location>
        <begin position="20"/>
        <end position="41"/>
    </location>
</feature>
<evidence type="ECO:0000256" key="4">
    <source>
        <dbReference type="SAM" id="Phobius"/>
    </source>
</evidence>
<dbReference type="EMBL" id="CADCVZ010000001">
    <property type="protein sequence ID" value="CAA9488368.1"/>
    <property type="molecule type" value="Genomic_DNA"/>
</dbReference>
<dbReference type="InterPro" id="IPR011701">
    <property type="entry name" value="MFS"/>
</dbReference>
<dbReference type="PANTHER" id="PTHR23546:SF1">
    <property type="entry name" value="MEMBRANE PROTEIN"/>
    <property type="match status" value="1"/>
</dbReference>
<dbReference type="PANTHER" id="PTHR23546">
    <property type="entry name" value="TRANSPORT PROTEIN"/>
    <property type="match status" value="1"/>
</dbReference>
<keyword evidence="3 4" id="KW-0472">Membrane</keyword>
<feature type="transmembrane region" description="Helical" evidence="4">
    <location>
        <begin position="347"/>
        <end position="373"/>
    </location>
</feature>
<dbReference type="SUPFAM" id="SSF103473">
    <property type="entry name" value="MFS general substrate transporter"/>
    <property type="match status" value="1"/>
</dbReference>
<feature type="transmembrane region" description="Helical" evidence="4">
    <location>
        <begin position="292"/>
        <end position="311"/>
    </location>
</feature>
<organism evidence="6">
    <name type="scientific">uncultured Sphingomonas sp</name>
    <dbReference type="NCBI Taxonomy" id="158754"/>
    <lineage>
        <taxon>Bacteria</taxon>
        <taxon>Pseudomonadati</taxon>
        <taxon>Pseudomonadota</taxon>
        <taxon>Alphaproteobacteria</taxon>
        <taxon>Sphingomonadales</taxon>
        <taxon>Sphingomonadaceae</taxon>
        <taxon>Sphingomonas</taxon>
        <taxon>environmental samples</taxon>
    </lineage>
</organism>
<feature type="transmembrane region" description="Helical" evidence="4">
    <location>
        <begin position="188"/>
        <end position="207"/>
    </location>
</feature>
<feature type="transmembrane region" description="Helical" evidence="4">
    <location>
        <begin position="380"/>
        <end position="404"/>
    </location>
</feature>
<evidence type="ECO:0000256" key="3">
    <source>
        <dbReference type="ARBA" id="ARBA00023136"/>
    </source>
</evidence>
<keyword evidence="1 4" id="KW-0812">Transmembrane</keyword>
<dbReference type="Pfam" id="PF07690">
    <property type="entry name" value="MFS_1"/>
    <property type="match status" value="1"/>
</dbReference>
<gene>
    <name evidence="6" type="ORF">AVDCRST_MAG09-679</name>
</gene>
<evidence type="ECO:0000313" key="6">
    <source>
        <dbReference type="EMBL" id="CAA9488368.1"/>
    </source>
</evidence>
<dbReference type="InterPro" id="IPR036259">
    <property type="entry name" value="MFS_trans_sf"/>
</dbReference>
<proteinExistence type="predicted"/>
<feature type="transmembrane region" description="Helical" evidence="4">
    <location>
        <begin position="257"/>
        <end position="280"/>
    </location>
</feature>
<feature type="transmembrane region" description="Helical" evidence="4">
    <location>
        <begin position="111"/>
        <end position="132"/>
    </location>
</feature>
<evidence type="ECO:0000256" key="1">
    <source>
        <dbReference type="ARBA" id="ARBA00022692"/>
    </source>
</evidence>
<feature type="domain" description="Major facilitator superfamily (MFS) profile" evidence="5">
    <location>
        <begin position="19"/>
        <end position="432"/>
    </location>
</feature>
<feature type="transmembrane region" description="Helical" evidence="4">
    <location>
        <begin position="153"/>
        <end position="182"/>
    </location>
</feature>
<accession>A0A6J4S3D1</accession>
<dbReference type="InterPro" id="IPR020846">
    <property type="entry name" value="MFS_dom"/>
</dbReference>